<dbReference type="AlphaFoldDB" id="A0AAW8J7Y6"/>
<evidence type="ECO:0000313" key="2">
    <source>
        <dbReference type="Proteomes" id="UP001243844"/>
    </source>
</evidence>
<sequence>MASYELVAFDRTFRAVSIVTALEQQANNVLNLGFWLNDPEQRVVWPPLVTAHPRQDSLWENTCFEVFLGVQGRDEYREVNLSASQAWQAYQFEEYRFPEQSPPPVAYDIDLLSLNKTHYGLNAKIDLSAWLNAENIRWDELYVGLSAVIVTQQQLHYFAMQHSAKQADFHNKHDWLHQF</sequence>
<evidence type="ECO:0000313" key="1">
    <source>
        <dbReference type="EMBL" id="MDQ8934675.1"/>
    </source>
</evidence>
<dbReference type="RefSeq" id="WP_308973673.1">
    <property type="nucleotide sequence ID" value="NZ_JAVIDL010000003.1"/>
</dbReference>
<protein>
    <recommendedName>
        <fullName evidence="3">DOMON-like domain-containing protein</fullName>
    </recommendedName>
</protein>
<name>A0AAW8J7Y6_9GAMM</name>
<dbReference type="EMBL" id="JAVIDL010000003">
    <property type="protein sequence ID" value="MDQ8934675.1"/>
    <property type="molecule type" value="Genomic_DNA"/>
</dbReference>
<accession>A0AAW8J7Y6</accession>
<dbReference type="Proteomes" id="UP001243844">
    <property type="component" value="Unassembled WGS sequence"/>
</dbReference>
<proteinExistence type="predicted"/>
<reference evidence="1" key="1">
    <citation type="submission" date="2023-08" db="EMBL/GenBank/DDBJ databases">
        <title>Emergence of clinically-relevant ST2 carbapenem-resistant Acinetobacter baumannii strains in hospital sewages in Zhejiang, East of China.</title>
        <authorList>
            <person name="Kaichao C."/>
            <person name="Zhang R."/>
        </authorList>
    </citation>
    <scope>NUCLEOTIDE SEQUENCE</scope>
    <source>
        <strain evidence="1">M-RB-37</strain>
    </source>
</reference>
<organism evidence="1 2">
    <name type="scientific">Acinetobacter rudis</name>
    <dbReference type="NCBI Taxonomy" id="632955"/>
    <lineage>
        <taxon>Bacteria</taxon>
        <taxon>Pseudomonadati</taxon>
        <taxon>Pseudomonadota</taxon>
        <taxon>Gammaproteobacteria</taxon>
        <taxon>Moraxellales</taxon>
        <taxon>Moraxellaceae</taxon>
        <taxon>Acinetobacter</taxon>
    </lineage>
</organism>
<gene>
    <name evidence="1" type="ORF">RFH47_02835</name>
</gene>
<comment type="caution">
    <text evidence="1">The sequence shown here is derived from an EMBL/GenBank/DDBJ whole genome shotgun (WGS) entry which is preliminary data.</text>
</comment>
<evidence type="ECO:0008006" key="3">
    <source>
        <dbReference type="Google" id="ProtNLM"/>
    </source>
</evidence>
<dbReference type="Gene3D" id="2.60.40.1190">
    <property type="match status" value="1"/>
</dbReference>